<keyword evidence="4" id="KW-1185">Reference proteome</keyword>
<dbReference type="EMBL" id="CAJNOI010001555">
    <property type="protein sequence ID" value="CAF1422666.1"/>
    <property type="molecule type" value="Genomic_DNA"/>
</dbReference>
<evidence type="ECO:0000313" key="2">
    <source>
        <dbReference type="EMBL" id="CAF1422666.1"/>
    </source>
</evidence>
<accession>A0A816CDM4</accession>
<dbReference type="AlphaFoldDB" id="A0A816CDM4"/>
<evidence type="ECO:0000313" key="3">
    <source>
        <dbReference type="EMBL" id="CAF1621443.1"/>
    </source>
</evidence>
<dbReference type="EMBL" id="CAJNOM010001880">
    <property type="protein sequence ID" value="CAF1621443.1"/>
    <property type="molecule type" value="Genomic_DNA"/>
</dbReference>
<dbReference type="SUPFAM" id="SSF64593">
    <property type="entry name" value="Intermediate filament protein, coiled coil region"/>
    <property type="match status" value="1"/>
</dbReference>
<organism evidence="3 4">
    <name type="scientific">Adineta steineri</name>
    <dbReference type="NCBI Taxonomy" id="433720"/>
    <lineage>
        <taxon>Eukaryota</taxon>
        <taxon>Metazoa</taxon>
        <taxon>Spiralia</taxon>
        <taxon>Gnathifera</taxon>
        <taxon>Rotifera</taxon>
        <taxon>Eurotatoria</taxon>
        <taxon>Bdelloidea</taxon>
        <taxon>Adinetida</taxon>
        <taxon>Adinetidae</taxon>
        <taxon>Adineta</taxon>
    </lineage>
</organism>
<dbReference type="Proteomes" id="UP000663832">
    <property type="component" value="Unassembled WGS sequence"/>
</dbReference>
<comment type="caution">
    <text evidence="3">The sequence shown here is derived from an EMBL/GenBank/DDBJ whole genome shotgun (WGS) entry which is preliminary data.</text>
</comment>
<evidence type="ECO:0000313" key="4">
    <source>
        <dbReference type="Proteomes" id="UP000663832"/>
    </source>
</evidence>
<evidence type="ECO:0000256" key="1">
    <source>
        <dbReference type="SAM" id="MobiDB-lite"/>
    </source>
</evidence>
<feature type="region of interest" description="Disordered" evidence="1">
    <location>
        <begin position="1"/>
        <end position="21"/>
    </location>
</feature>
<sequence length="96" mass="11220">MSSVSNKNNNSSNTNLGSTDQHTSSLFINIQQLQTGIQVQHQHEKESLNELNQRFHHSIDRVRLLESQNLKYRTKLTAIRKQPFDDNDIKSIEHFF</sequence>
<dbReference type="Proteomes" id="UP000663877">
    <property type="component" value="Unassembled WGS sequence"/>
</dbReference>
<name>A0A816CDM4_9BILA</name>
<feature type="compositionally biased region" description="Low complexity" evidence="1">
    <location>
        <begin position="1"/>
        <end position="18"/>
    </location>
</feature>
<dbReference type="OrthoDB" id="2441647at2759"/>
<protein>
    <submittedName>
        <fullName evidence="3">Uncharacterized protein</fullName>
    </submittedName>
</protein>
<reference evidence="3" key="1">
    <citation type="submission" date="2021-02" db="EMBL/GenBank/DDBJ databases">
        <authorList>
            <person name="Nowell W R."/>
        </authorList>
    </citation>
    <scope>NUCLEOTIDE SEQUENCE</scope>
</reference>
<proteinExistence type="predicted"/>
<gene>
    <name evidence="2" type="ORF">BJG266_LOCUS38867</name>
    <name evidence="3" type="ORF">QVE165_LOCUS55745</name>
</gene>